<keyword evidence="1" id="KW-0732">Signal</keyword>
<feature type="signal peptide" evidence="1">
    <location>
        <begin position="1"/>
        <end position="18"/>
    </location>
</feature>
<keyword evidence="3" id="KW-1185">Reference proteome</keyword>
<dbReference type="EMBL" id="PUHP01000902">
    <property type="protein sequence ID" value="TQN67498.1"/>
    <property type="molecule type" value="Genomic_DNA"/>
</dbReference>
<dbReference type="Proteomes" id="UP000326340">
    <property type="component" value="Unassembled WGS sequence"/>
</dbReference>
<reference evidence="2 3" key="1">
    <citation type="journal article" date="2019" name="Sci. Rep.">
        <title>Colletotrichum shisoi sp. nov., an anthracnose pathogen of Perilla frutescens in Japan: molecular phylogenetic, morphological and genomic evidence.</title>
        <authorList>
            <person name="Gan P."/>
            <person name="Tsushima A."/>
            <person name="Hiroyama R."/>
            <person name="Narusaka M."/>
            <person name="Takano Y."/>
            <person name="Narusaka Y."/>
            <person name="Kawaradani M."/>
            <person name="Damm U."/>
            <person name="Shirasu K."/>
        </authorList>
    </citation>
    <scope>NUCLEOTIDE SEQUENCE [LARGE SCALE GENOMIC DNA]</scope>
    <source>
        <strain evidence="2 3">PG-2018a</strain>
    </source>
</reference>
<sequence length="208" mass="21937">MRYSTVLSSLATLCAVSALPTSMFLPVGNLPALPTTGTLVRKDLGTIDGAILTLTDSLNRLDFSADNAGNSNANLDQVLESTIAYQIATQTARLNAQGVRANLSSADSLAIVNQLTNDIIPHLTTVTSLFNKAKSSNILGISTTLGGRLGSIRAPLGLVNYFDLLRTDTAGLITALLPFIDSTVQNQAISQADVINNLLNVNFDLYAN</sequence>
<evidence type="ECO:0000313" key="2">
    <source>
        <dbReference type="EMBL" id="TQN67498.1"/>
    </source>
</evidence>
<name>A0A5Q4BKK2_9PEZI</name>
<dbReference type="AlphaFoldDB" id="A0A5Q4BKK2"/>
<evidence type="ECO:0000313" key="3">
    <source>
        <dbReference type="Proteomes" id="UP000326340"/>
    </source>
</evidence>
<gene>
    <name evidence="2" type="ORF">CSHISOI_07946</name>
</gene>
<dbReference type="OrthoDB" id="4832195at2759"/>
<feature type="chain" id="PRO_5024886763" evidence="1">
    <location>
        <begin position="19"/>
        <end position="208"/>
    </location>
</feature>
<organism evidence="2 3">
    <name type="scientific">Colletotrichum shisoi</name>
    <dbReference type="NCBI Taxonomy" id="2078593"/>
    <lineage>
        <taxon>Eukaryota</taxon>
        <taxon>Fungi</taxon>
        <taxon>Dikarya</taxon>
        <taxon>Ascomycota</taxon>
        <taxon>Pezizomycotina</taxon>
        <taxon>Sordariomycetes</taxon>
        <taxon>Hypocreomycetidae</taxon>
        <taxon>Glomerellales</taxon>
        <taxon>Glomerellaceae</taxon>
        <taxon>Colletotrichum</taxon>
        <taxon>Colletotrichum destructivum species complex</taxon>
    </lineage>
</organism>
<evidence type="ECO:0000256" key="1">
    <source>
        <dbReference type="SAM" id="SignalP"/>
    </source>
</evidence>
<protein>
    <submittedName>
        <fullName evidence="2">Uncharacterized protein</fullName>
    </submittedName>
</protein>
<proteinExistence type="predicted"/>
<comment type="caution">
    <text evidence="2">The sequence shown here is derived from an EMBL/GenBank/DDBJ whole genome shotgun (WGS) entry which is preliminary data.</text>
</comment>
<accession>A0A5Q4BKK2</accession>